<dbReference type="Gene3D" id="3.30.70.80">
    <property type="entry name" value="Peptidase S8 propeptide/proteinase inhibitor I9"/>
    <property type="match status" value="1"/>
</dbReference>
<feature type="domain" description="Inhibitor I9" evidence="1">
    <location>
        <begin position="4"/>
        <end position="74"/>
    </location>
</feature>
<keyword evidence="3" id="KW-1185">Reference proteome</keyword>
<proteinExistence type="predicted"/>
<dbReference type="EMBL" id="JABFCT010000010">
    <property type="protein sequence ID" value="KAF5872247.1"/>
    <property type="molecule type" value="Genomic_DNA"/>
</dbReference>
<dbReference type="SUPFAM" id="SSF54897">
    <property type="entry name" value="Protease propeptides/inhibitors"/>
    <property type="match status" value="1"/>
</dbReference>
<dbReference type="RefSeq" id="XP_037191193.1">
    <property type="nucleotide sequence ID" value="XM_037335983.1"/>
</dbReference>
<sequence>MSSYIVGVKKNLSEEQYAAARKAIEEQGCEVKSEYDRTGISPGFVVEMPEGTVSTLEAHDHVEFVEANGTVKTQ</sequence>
<dbReference type="Proteomes" id="UP000531561">
    <property type="component" value="Unassembled WGS sequence"/>
</dbReference>
<dbReference type="InterPro" id="IPR010259">
    <property type="entry name" value="S8pro/Inhibitor_I9"/>
</dbReference>
<evidence type="ECO:0000259" key="1">
    <source>
        <dbReference type="Pfam" id="PF05922"/>
    </source>
</evidence>
<organism evidence="2 3">
    <name type="scientific">Botrytis fragariae</name>
    <dbReference type="NCBI Taxonomy" id="1964551"/>
    <lineage>
        <taxon>Eukaryota</taxon>
        <taxon>Fungi</taxon>
        <taxon>Dikarya</taxon>
        <taxon>Ascomycota</taxon>
        <taxon>Pezizomycotina</taxon>
        <taxon>Leotiomycetes</taxon>
        <taxon>Helotiales</taxon>
        <taxon>Sclerotiniaceae</taxon>
        <taxon>Botrytis</taxon>
    </lineage>
</organism>
<gene>
    <name evidence="2" type="ORF">Bfra_005601</name>
</gene>
<dbReference type="AlphaFoldDB" id="A0A8H6ARF8"/>
<dbReference type="InterPro" id="IPR037045">
    <property type="entry name" value="S8pro/Inhibitor_I9_sf"/>
</dbReference>
<name>A0A8H6ARF8_9HELO</name>
<comment type="caution">
    <text evidence="2">The sequence shown here is derived from an EMBL/GenBank/DDBJ whole genome shotgun (WGS) entry which is preliminary data.</text>
</comment>
<protein>
    <recommendedName>
        <fullName evidence="1">Inhibitor I9 domain-containing protein</fullName>
    </recommendedName>
</protein>
<evidence type="ECO:0000313" key="3">
    <source>
        <dbReference type="Proteomes" id="UP000531561"/>
    </source>
</evidence>
<dbReference type="Pfam" id="PF05922">
    <property type="entry name" value="Inhibitor_I9"/>
    <property type="match status" value="1"/>
</dbReference>
<reference evidence="2 3" key="1">
    <citation type="journal article" date="2020" name="Phytopathology">
        <title>A high-quality genome resource of Botrytis fragariae, a new and rapidly spreading fungal pathogen causing strawberry gray mold in the U.S.A.</title>
        <authorList>
            <person name="Wu Y."/>
            <person name="Saski C.A."/>
            <person name="Schnabel G."/>
            <person name="Xiao S."/>
            <person name="Hu M."/>
        </authorList>
    </citation>
    <scope>NUCLEOTIDE SEQUENCE [LARGE SCALE GENOMIC DNA]</scope>
    <source>
        <strain evidence="2 3">BVB16</strain>
    </source>
</reference>
<dbReference type="GeneID" id="59259675"/>
<dbReference type="OrthoDB" id="5518345at2759"/>
<accession>A0A8H6ARF8</accession>
<evidence type="ECO:0000313" key="2">
    <source>
        <dbReference type="EMBL" id="KAF5872247.1"/>
    </source>
</evidence>